<keyword evidence="9" id="KW-1185">Reference proteome</keyword>
<keyword evidence="6" id="KW-0249">Electron transport</keyword>
<organism evidence="10">
    <name type="scientific">Dissoconium aciculare CBS 342.82</name>
    <dbReference type="NCBI Taxonomy" id="1314786"/>
    <lineage>
        <taxon>Eukaryota</taxon>
        <taxon>Fungi</taxon>
        <taxon>Dikarya</taxon>
        <taxon>Ascomycota</taxon>
        <taxon>Pezizomycotina</taxon>
        <taxon>Dothideomycetes</taxon>
        <taxon>Dothideomycetidae</taxon>
        <taxon>Mycosphaerellales</taxon>
        <taxon>Dissoconiaceae</taxon>
        <taxon>Dissoconium</taxon>
    </lineage>
</organism>
<dbReference type="GO" id="GO:0022904">
    <property type="term" value="P:respiratory electron transport chain"/>
    <property type="evidence" value="ECO:0007669"/>
    <property type="project" value="InterPro"/>
</dbReference>
<evidence type="ECO:0000256" key="2">
    <source>
        <dbReference type="ARBA" id="ARBA00010261"/>
    </source>
</evidence>
<keyword evidence="5" id="KW-0999">Mitochondrion inner membrane</keyword>
<dbReference type="RefSeq" id="XP_033456063.1">
    <property type="nucleotide sequence ID" value="XM_033605877.1"/>
</dbReference>
<gene>
    <name evidence="10" type="ORF">K489DRAFT_384523</name>
</gene>
<dbReference type="AlphaFoldDB" id="A0A6J3LWK7"/>
<evidence type="ECO:0000256" key="6">
    <source>
        <dbReference type="ARBA" id="ARBA00022982"/>
    </source>
</evidence>
<evidence type="ECO:0000313" key="9">
    <source>
        <dbReference type="Proteomes" id="UP000504637"/>
    </source>
</evidence>
<reference evidence="10" key="2">
    <citation type="submission" date="2020-04" db="EMBL/GenBank/DDBJ databases">
        <authorList>
            <consortium name="NCBI Genome Project"/>
        </authorList>
    </citation>
    <scope>NUCLEOTIDE SEQUENCE</scope>
    <source>
        <strain evidence="10">CBS 342.82</strain>
    </source>
</reference>
<comment type="subcellular location">
    <subcellularLocation>
        <location evidence="1">Mitochondrion inner membrane</location>
        <topology evidence="1">Peripheral membrane protein</topology>
        <orientation evidence="1">Matrix side</orientation>
    </subcellularLocation>
</comment>
<evidence type="ECO:0000313" key="10">
    <source>
        <dbReference type="RefSeq" id="XP_033456063.1"/>
    </source>
</evidence>
<evidence type="ECO:0000256" key="8">
    <source>
        <dbReference type="ARBA" id="ARBA00023136"/>
    </source>
</evidence>
<dbReference type="GO" id="GO:0005743">
    <property type="term" value="C:mitochondrial inner membrane"/>
    <property type="evidence" value="ECO:0007669"/>
    <property type="project" value="UniProtKB-SubCell"/>
</dbReference>
<reference evidence="10" key="3">
    <citation type="submission" date="2025-08" db="UniProtKB">
        <authorList>
            <consortium name="RefSeq"/>
        </authorList>
    </citation>
    <scope>IDENTIFICATION</scope>
    <source>
        <strain evidence="10">CBS 342.82</strain>
    </source>
</reference>
<evidence type="ECO:0000256" key="3">
    <source>
        <dbReference type="ARBA" id="ARBA00022448"/>
    </source>
</evidence>
<protein>
    <recommendedName>
        <fullName evidence="11">NADH-ubiquinone oxidoreductase 299 kDa subunit</fullName>
    </recommendedName>
</protein>
<evidence type="ECO:0000256" key="5">
    <source>
        <dbReference type="ARBA" id="ARBA00022792"/>
    </source>
</evidence>
<evidence type="ECO:0008006" key="11">
    <source>
        <dbReference type="Google" id="ProtNLM"/>
    </source>
</evidence>
<dbReference type="PANTHER" id="PTHR12653:SF0">
    <property type="entry name" value="NADH DEHYDROGENASE [UBIQUINONE] 1 ALPHA SUBCOMPLEX SUBUNIT 5"/>
    <property type="match status" value="1"/>
</dbReference>
<dbReference type="Proteomes" id="UP000504637">
    <property type="component" value="Unplaced"/>
</dbReference>
<evidence type="ECO:0000256" key="1">
    <source>
        <dbReference type="ARBA" id="ARBA00004443"/>
    </source>
</evidence>
<accession>A0A6J3LWK7</accession>
<keyword evidence="3" id="KW-0813">Transport</keyword>
<keyword evidence="7" id="KW-0496">Mitochondrion</keyword>
<keyword evidence="4" id="KW-0679">Respiratory chain</keyword>
<dbReference type="OrthoDB" id="286811at2759"/>
<name>A0A6J3LWK7_9PEZI</name>
<reference evidence="10" key="1">
    <citation type="submission" date="2020-01" db="EMBL/GenBank/DDBJ databases">
        <authorList>
            <consortium name="DOE Joint Genome Institute"/>
            <person name="Haridas S."/>
            <person name="Albert R."/>
            <person name="Binder M."/>
            <person name="Bloem J."/>
            <person name="Labutti K."/>
            <person name="Salamov A."/>
            <person name="Andreopoulos B."/>
            <person name="Baker S.E."/>
            <person name="Barry K."/>
            <person name="Bills G."/>
            <person name="Bluhm B.H."/>
            <person name="Cannon C."/>
            <person name="Castanera R."/>
            <person name="Culley D.E."/>
            <person name="Daum C."/>
            <person name="Ezra D."/>
            <person name="Gonzalez J.B."/>
            <person name="Henrissat B."/>
            <person name="Kuo A."/>
            <person name="Liang C."/>
            <person name="Lipzen A."/>
            <person name="Lutzoni F."/>
            <person name="Magnuson J."/>
            <person name="Mondo S."/>
            <person name="Nolan M."/>
            <person name="Ohm R."/>
            <person name="Pangilinan J."/>
            <person name="Park H.-J."/>
            <person name="Ramirez L."/>
            <person name="Alfaro M."/>
            <person name="Sun H."/>
            <person name="Tritt A."/>
            <person name="Yoshinaga Y."/>
            <person name="Zwiers L.-H."/>
            <person name="Turgeon B.G."/>
            <person name="Goodwin S.B."/>
            <person name="Spatafora J.W."/>
            <person name="Crous P.W."/>
            <person name="Grigoriev I.V."/>
        </authorList>
    </citation>
    <scope>NUCLEOTIDE SEQUENCE</scope>
    <source>
        <strain evidence="10">CBS 342.82</strain>
    </source>
</reference>
<proteinExistence type="inferred from homology"/>
<evidence type="ECO:0000256" key="4">
    <source>
        <dbReference type="ARBA" id="ARBA00022660"/>
    </source>
</evidence>
<dbReference type="Pfam" id="PF04716">
    <property type="entry name" value="ETC_C1_NDUFA5"/>
    <property type="match status" value="1"/>
</dbReference>
<keyword evidence="8" id="KW-0472">Membrane</keyword>
<dbReference type="InterPro" id="IPR006806">
    <property type="entry name" value="NDUFA5"/>
</dbReference>
<dbReference type="GeneID" id="54363677"/>
<comment type="similarity">
    <text evidence="2">Belongs to the complex I NDUFA5 subunit family.</text>
</comment>
<dbReference type="PANTHER" id="PTHR12653">
    <property type="entry name" value="NADH-UBIQUINONE OXIDOREDUCTASE 13 KD-B SUBUNIT"/>
    <property type="match status" value="1"/>
</dbReference>
<evidence type="ECO:0000256" key="7">
    <source>
        <dbReference type="ARBA" id="ARBA00023128"/>
    </source>
</evidence>
<sequence length="243" mass="27007">MRSTRQLLAAVQRSSQFLEAGAPTGLTGLLTHPSPRGTLLYLYNSTLETLKKFPEHSVYRRSTEALINQRLAIVEATKPAGLEAWQKRVESVLEKHPEAFRKIPVKNSTEFNIVWKVSAARAGLPGGEEVDDFRGAPSLLDGQRTASEKANQGRLLERDEVAERQNLPQIEDEPALTAAQINDIEAKIGAGLIEEVIQVAEGEKQLADTLLENQVWDELVEKPDGNQWRYHARDTHTGKTQAP</sequence>